<dbReference type="Pfam" id="PF00447">
    <property type="entry name" value="HSF_DNA-bind"/>
    <property type="match status" value="1"/>
</dbReference>
<dbReference type="Gene3D" id="1.10.10.10">
    <property type="entry name" value="Winged helix-like DNA-binding domain superfamily/Winged helix DNA-binding domain"/>
    <property type="match status" value="1"/>
</dbReference>
<keyword evidence="6" id="KW-0346">Stress response</keyword>
<name>A0AAD8Y1J5_9STRA</name>
<evidence type="ECO:0000256" key="3">
    <source>
        <dbReference type="ARBA" id="ARBA00023242"/>
    </source>
</evidence>
<comment type="similarity">
    <text evidence="4">Belongs to the HSF family.</text>
</comment>
<keyword evidence="3" id="KW-0539">Nucleus</keyword>
<accession>A0AAD8Y1J5</accession>
<dbReference type="EMBL" id="JATAAI010000026">
    <property type="protein sequence ID" value="KAK1737191.1"/>
    <property type="molecule type" value="Genomic_DNA"/>
</dbReference>
<evidence type="ECO:0000256" key="2">
    <source>
        <dbReference type="ARBA" id="ARBA00023125"/>
    </source>
</evidence>
<evidence type="ECO:0000256" key="1">
    <source>
        <dbReference type="ARBA" id="ARBA00004123"/>
    </source>
</evidence>
<protein>
    <submittedName>
        <fullName evidence="6">Heat shock factor family protein</fullName>
    </submittedName>
</protein>
<evidence type="ECO:0000313" key="6">
    <source>
        <dbReference type="EMBL" id="KAK1737191.1"/>
    </source>
</evidence>
<dbReference type="InterPro" id="IPR000232">
    <property type="entry name" value="HSF_DNA-bd"/>
</dbReference>
<dbReference type="GO" id="GO:0005634">
    <property type="term" value="C:nucleus"/>
    <property type="evidence" value="ECO:0007669"/>
    <property type="project" value="UniProtKB-SubCell"/>
</dbReference>
<dbReference type="GO" id="GO:0043565">
    <property type="term" value="F:sequence-specific DNA binding"/>
    <property type="evidence" value="ECO:0007669"/>
    <property type="project" value="InterPro"/>
</dbReference>
<evidence type="ECO:0000256" key="4">
    <source>
        <dbReference type="RuleBase" id="RU004020"/>
    </source>
</evidence>
<dbReference type="InterPro" id="IPR036390">
    <property type="entry name" value="WH_DNA-bd_sf"/>
</dbReference>
<reference evidence="6" key="1">
    <citation type="submission" date="2023-06" db="EMBL/GenBank/DDBJ databases">
        <title>Survivors Of The Sea: Transcriptome response of Skeletonema marinoi to long-term dormancy.</title>
        <authorList>
            <person name="Pinder M.I.M."/>
            <person name="Kourtchenko O."/>
            <person name="Robertson E.K."/>
            <person name="Larsson T."/>
            <person name="Maumus F."/>
            <person name="Osuna-Cruz C.M."/>
            <person name="Vancaester E."/>
            <person name="Stenow R."/>
            <person name="Vandepoele K."/>
            <person name="Ploug H."/>
            <person name="Bruchert V."/>
            <person name="Godhe A."/>
            <person name="Topel M."/>
        </authorList>
    </citation>
    <scope>NUCLEOTIDE SEQUENCE</scope>
    <source>
        <strain evidence="6">R05AC</strain>
    </source>
</reference>
<proteinExistence type="inferred from homology"/>
<dbReference type="SUPFAM" id="SSF46785">
    <property type="entry name" value="Winged helix' DNA-binding domain"/>
    <property type="match status" value="1"/>
</dbReference>
<keyword evidence="7" id="KW-1185">Reference proteome</keyword>
<gene>
    <name evidence="6" type="ORF">QTG54_012058</name>
</gene>
<dbReference type="InterPro" id="IPR036388">
    <property type="entry name" value="WH-like_DNA-bd_sf"/>
</dbReference>
<comment type="caution">
    <text evidence="6">The sequence shown here is derived from an EMBL/GenBank/DDBJ whole genome shotgun (WGS) entry which is preliminary data.</text>
</comment>
<keyword evidence="2" id="KW-0238">DNA-binding</keyword>
<sequence>MSDAALLKIMTSQLPSQNILPPLSKGGKRGPRGGVYDPFPIKLHRMLDEVRAAGLESVVSWLEHGRAFRIHQPKVFAATIMCRFFNQSKYTSFQRQLNLYGFSRCVRGPDGGAYHHPSFLRGKAALALNIIRTKIKGNGHKTMAPLEEQPDFHKMVPLKNEAPPVCLPKTHPLMAAPVSPTPSSRSSFSSLDGTHLDEINKSIFMHELAMGCTILCKLRQDDRTV</sequence>
<feature type="domain" description="HSF-type DNA-binding" evidence="5">
    <location>
        <begin position="35"/>
        <end position="133"/>
    </location>
</feature>
<dbReference type="FunFam" id="1.10.10.10:FF:000479">
    <property type="entry name" value="Predicted protein"/>
    <property type="match status" value="1"/>
</dbReference>
<organism evidence="6 7">
    <name type="scientific">Skeletonema marinoi</name>
    <dbReference type="NCBI Taxonomy" id="267567"/>
    <lineage>
        <taxon>Eukaryota</taxon>
        <taxon>Sar</taxon>
        <taxon>Stramenopiles</taxon>
        <taxon>Ochrophyta</taxon>
        <taxon>Bacillariophyta</taxon>
        <taxon>Coscinodiscophyceae</taxon>
        <taxon>Thalassiosirophycidae</taxon>
        <taxon>Thalassiosirales</taxon>
        <taxon>Skeletonemataceae</taxon>
        <taxon>Skeletonema</taxon>
        <taxon>Skeletonema marinoi-dohrnii complex</taxon>
    </lineage>
</organism>
<dbReference type="PANTHER" id="PTHR10015:SF206">
    <property type="entry name" value="HSF-TYPE DNA-BINDING DOMAIN-CONTAINING PROTEIN"/>
    <property type="match status" value="1"/>
</dbReference>
<evidence type="ECO:0000313" key="7">
    <source>
        <dbReference type="Proteomes" id="UP001224775"/>
    </source>
</evidence>
<dbReference type="PANTHER" id="PTHR10015">
    <property type="entry name" value="HEAT SHOCK TRANSCRIPTION FACTOR"/>
    <property type="match status" value="1"/>
</dbReference>
<dbReference type="AlphaFoldDB" id="A0AAD8Y1J5"/>
<dbReference type="Proteomes" id="UP001224775">
    <property type="component" value="Unassembled WGS sequence"/>
</dbReference>
<evidence type="ECO:0000259" key="5">
    <source>
        <dbReference type="SMART" id="SM00415"/>
    </source>
</evidence>
<dbReference type="SMART" id="SM00415">
    <property type="entry name" value="HSF"/>
    <property type="match status" value="1"/>
</dbReference>
<comment type="subcellular location">
    <subcellularLocation>
        <location evidence="1">Nucleus</location>
    </subcellularLocation>
</comment>
<dbReference type="GO" id="GO:0003700">
    <property type="term" value="F:DNA-binding transcription factor activity"/>
    <property type="evidence" value="ECO:0007669"/>
    <property type="project" value="InterPro"/>
</dbReference>